<protein>
    <submittedName>
        <fullName evidence="8">ATP-dependent Clp protease ATP-binding subunit ClpX</fullName>
    </submittedName>
</protein>
<evidence type="ECO:0000256" key="2">
    <source>
        <dbReference type="ARBA" id="ARBA00022741"/>
    </source>
</evidence>
<dbReference type="SUPFAM" id="SSF57716">
    <property type="entry name" value="Glucocorticoid receptor-like (DNA-binding domain)"/>
    <property type="match status" value="1"/>
</dbReference>
<dbReference type="Pfam" id="PF10431">
    <property type="entry name" value="ClpB_D2-small"/>
    <property type="match status" value="1"/>
</dbReference>
<dbReference type="GO" id="GO:0008270">
    <property type="term" value="F:zinc ion binding"/>
    <property type="evidence" value="ECO:0007669"/>
    <property type="project" value="UniProtKB-UniRule"/>
</dbReference>
<keyword evidence="5 6" id="KW-0143">Chaperone</keyword>
<reference evidence="10" key="1">
    <citation type="submission" date="2015-12" db="EMBL/GenBank/DDBJ databases">
        <title>Genome sequence of a biocontrol rhizobacterium Chryseobacterium kwangjuense strain KJ1R5 isolated from pepper (Capsicum annuum L.).</title>
        <authorList>
            <person name="Jeong J.-J."/>
            <person name="Park H."/>
            <person name="Mannaa M."/>
            <person name="Sang M.K."/>
            <person name="Choi I.-G."/>
            <person name="Kim K.D."/>
        </authorList>
    </citation>
    <scope>NUCLEOTIDE SEQUENCE [LARGE SCALE GENOMIC DNA]</scope>
    <source>
        <strain evidence="10">KJ1R5</strain>
    </source>
</reference>
<dbReference type="Pfam" id="PF06689">
    <property type="entry name" value="zf-C4_ClpX"/>
    <property type="match status" value="1"/>
</dbReference>
<sequence>MNPNQCSFCGRKRNEVQMLISGQSGFICENCIEQAHVIVKDSVSKTGSSPAESIDELKKPKEIKEFLNQYVIGQDQAKKQLSIAVYNHYKRLLHAQDENREVELEKSNIIMIGETGTGKTLLAKTIARELNVPFCIVDATILTEAGYVGEDVESILSRLLMVADYDVEKAERGIVFIDEIDKIARKSDNPSITRDVSGEGVQQGLLKLLEGSIVNVPPQGGRKHPDQKYIQVNTQNILFIAGGAFDGIKEIIERRMNKQAIGFSSEKINKVDEDEYVLTNINAIDLRSFGLIPELLGRFPIITYLDKLTKETMVRIMKEPKNSIINQFVELFKMDGTKLVFTDGAIEKIVEETMEKGLGARGLRGTTEKVLEDYMFSIGEEKEIILTEDNIFVNK</sequence>
<dbReference type="OrthoDB" id="9804062at2"/>
<evidence type="ECO:0000256" key="6">
    <source>
        <dbReference type="PROSITE-ProRule" id="PRU01250"/>
    </source>
</evidence>
<dbReference type="SMART" id="SM00382">
    <property type="entry name" value="AAA"/>
    <property type="match status" value="1"/>
</dbReference>
<evidence type="ECO:0000256" key="3">
    <source>
        <dbReference type="ARBA" id="ARBA00022833"/>
    </source>
</evidence>
<dbReference type="InterPro" id="IPR038366">
    <property type="entry name" value="Znf_CppX_C4_sf"/>
</dbReference>
<evidence type="ECO:0000313" key="10">
    <source>
        <dbReference type="Proteomes" id="UP000070513"/>
    </source>
</evidence>
<dbReference type="GO" id="GO:0008233">
    <property type="term" value="F:peptidase activity"/>
    <property type="evidence" value="ECO:0007669"/>
    <property type="project" value="UniProtKB-KW"/>
</dbReference>
<organism evidence="8 10">
    <name type="scientific">Chryseobacterium kwangjuense</name>
    <dbReference type="NCBI Taxonomy" id="267125"/>
    <lineage>
        <taxon>Bacteria</taxon>
        <taxon>Pseudomonadati</taxon>
        <taxon>Bacteroidota</taxon>
        <taxon>Flavobacteriia</taxon>
        <taxon>Flavobacteriales</taxon>
        <taxon>Weeksellaceae</taxon>
        <taxon>Chryseobacterium group</taxon>
        <taxon>Chryseobacterium</taxon>
    </lineage>
</organism>
<dbReference type="Gene3D" id="1.10.8.60">
    <property type="match status" value="1"/>
</dbReference>
<dbReference type="GO" id="GO:0051301">
    <property type="term" value="P:cell division"/>
    <property type="evidence" value="ECO:0007669"/>
    <property type="project" value="TreeGrafter"/>
</dbReference>
<evidence type="ECO:0000313" key="11">
    <source>
        <dbReference type="Proteomes" id="UP001634154"/>
    </source>
</evidence>
<comment type="caution">
    <text evidence="8">The sequence shown here is derived from an EMBL/GenBank/DDBJ whole genome shotgun (WGS) entry which is preliminary data.</text>
</comment>
<feature type="binding site" evidence="6">
    <location>
        <position position="9"/>
    </location>
    <ligand>
        <name>Zn(2+)</name>
        <dbReference type="ChEBI" id="CHEBI:29105"/>
    </ligand>
</feature>
<name>A0A135WCV7_9FLAO</name>
<reference evidence="8" key="2">
    <citation type="submission" date="2015-12" db="EMBL/GenBank/DDBJ databases">
        <authorList>
            <person name="Shamseldin A."/>
            <person name="Moawad H."/>
            <person name="Abd El-Rahim W.M."/>
            <person name="Sadowsky M.J."/>
        </authorList>
    </citation>
    <scope>NUCLEOTIDE SEQUENCE</scope>
    <source>
        <strain evidence="8">KJ1R5</strain>
    </source>
</reference>
<keyword evidence="11" id="KW-1185">Reference proteome</keyword>
<dbReference type="InterPro" id="IPR050052">
    <property type="entry name" value="ATP-dep_Clp_protease_ClpX"/>
</dbReference>
<dbReference type="InterPro" id="IPR019489">
    <property type="entry name" value="Clp_ATPase_C"/>
</dbReference>
<keyword evidence="8" id="KW-0378">Hydrolase</keyword>
<evidence type="ECO:0000313" key="8">
    <source>
        <dbReference type="EMBL" id="KXH82719.1"/>
    </source>
</evidence>
<dbReference type="FunFam" id="3.40.50.300:FF:000005">
    <property type="entry name" value="ATP-dependent Clp protease ATP-binding subunit ClpX"/>
    <property type="match status" value="1"/>
</dbReference>
<dbReference type="EMBL" id="JBJXVJ010000005">
    <property type="protein sequence ID" value="MFN1219308.1"/>
    <property type="molecule type" value="Genomic_DNA"/>
</dbReference>
<dbReference type="SMART" id="SM00994">
    <property type="entry name" value="zf-C4_ClpX"/>
    <property type="match status" value="1"/>
</dbReference>
<evidence type="ECO:0000259" key="7">
    <source>
        <dbReference type="PROSITE" id="PS51902"/>
    </source>
</evidence>
<dbReference type="SUPFAM" id="SSF52540">
    <property type="entry name" value="P-loop containing nucleoside triphosphate hydrolases"/>
    <property type="match status" value="1"/>
</dbReference>
<keyword evidence="4 8" id="KW-0067">ATP-binding</keyword>
<feature type="domain" description="ClpX-type ZB" evidence="7">
    <location>
        <begin position="1"/>
        <end position="47"/>
    </location>
</feature>
<evidence type="ECO:0000313" key="9">
    <source>
        <dbReference type="EMBL" id="MFN1219308.1"/>
    </source>
</evidence>
<dbReference type="GO" id="GO:0140662">
    <property type="term" value="F:ATP-dependent protein folding chaperone"/>
    <property type="evidence" value="ECO:0007669"/>
    <property type="project" value="InterPro"/>
</dbReference>
<dbReference type="NCBIfam" id="NF003745">
    <property type="entry name" value="PRK05342.1"/>
    <property type="match status" value="1"/>
</dbReference>
<dbReference type="InterPro" id="IPR025662">
    <property type="entry name" value="Sigma_54_int_dom_ATP-bd_1"/>
</dbReference>
<accession>A0A135WCV7</accession>
<feature type="binding site" evidence="6">
    <location>
        <position position="31"/>
    </location>
    <ligand>
        <name>Zn(2+)</name>
        <dbReference type="ChEBI" id="CHEBI:29105"/>
    </ligand>
</feature>
<dbReference type="NCBIfam" id="TIGR00382">
    <property type="entry name" value="clpX"/>
    <property type="match status" value="1"/>
</dbReference>
<dbReference type="Proteomes" id="UP001634154">
    <property type="component" value="Unassembled WGS sequence"/>
</dbReference>
<dbReference type="InterPro" id="IPR003959">
    <property type="entry name" value="ATPase_AAA_core"/>
</dbReference>
<dbReference type="PANTHER" id="PTHR48102:SF7">
    <property type="entry name" value="ATP-DEPENDENT CLP PROTEASE ATP-BINDING SUBUNIT CLPX-LIKE, MITOCHONDRIAL"/>
    <property type="match status" value="1"/>
</dbReference>
<proteinExistence type="inferred from homology"/>
<gene>
    <name evidence="9" type="primary">clpX</name>
    <name evidence="9" type="ORF">ACKW6Q_20275</name>
    <name evidence="8" type="ORF">AU378_09710</name>
</gene>
<dbReference type="SMART" id="SM01086">
    <property type="entry name" value="ClpB_D2-small"/>
    <property type="match status" value="1"/>
</dbReference>
<dbReference type="GO" id="GO:0005524">
    <property type="term" value="F:ATP binding"/>
    <property type="evidence" value="ECO:0007669"/>
    <property type="project" value="UniProtKB-KW"/>
</dbReference>
<dbReference type="EMBL" id="LPUR01000011">
    <property type="protein sequence ID" value="KXH82719.1"/>
    <property type="molecule type" value="Genomic_DNA"/>
</dbReference>
<keyword evidence="3 6" id="KW-0862">Zinc</keyword>
<dbReference type="PROSITE" id="PS51902">
    <property type="entry name" value="CLPX_ZB"/>
    <property type="match status" value="1"/>
</dbReference>
<feature type="binding site" evidence="6">
    <location>
        <position position="28"/>
    </location>
    <ligand>
        <name>Zn(2+)</name>
        <dbReference type="ChEBI" id="CHEBI:29105"/>
    </ligand>
</feature>
<dbReference type="GO" id="GO:0016887">
    <property type="term" value="F:ATP hydrolysis activity"/>
    <property type="evidence" value="ECO:0007669"/>
    <property type="project" value="InterPro"/>
</dbReference>
<reference evidence="9 11" key="4">
    <citation type="submission" date="2024-12" db="EMBL/GenBank/DDBJ databases">
        <title>Draft genome sequence of Chryseobacterium kwangjuense AG447.</title>
        <authorList>
            <person name="Cheptsov V.S."/>
            <person name="Belov A."/>
            <person name="Zavarzina A.G."/>
        </authorList>
    </citation>
    <scope>NUCLEOTIDE SEQUENCE [LARGE SCALE GENOMIC DNA]</scope>
    <source>
        <strain evidence="9 11">AG447</strain>
    </source>
</reference>
<dbReference type="InterPro" id="IPR003593">
    <property type="entry name" value="AAA+_ATPase"/>
</dbReference>
<dbReference type="PANTHER" id="PTHR48102">
    <property type="entry name" value="ATP-DEPENDENT CLP PROTEASE ATP-BINDING SUBUNIT CLPX-LIKE, MITOCHONDRIAL-RELATED"/>
    <property type="match status" value="1"/>
</dbReference>
<dbReference type="CDD" id="cd19497">
    <property type="entry name" value="RecA-like_ClpX"/>
    <property type="match status" value="1"/>
</dbReference>
<keyword evidence="1 6" id="KW-0479">Metal-binding</keyword>
<comment type="similarity">
    <text evidence="6">Belongs to the ClpX chaperone family.</text>
</comment>
<dbReference type="Gene3D" id="3.40.50.300">
    <property type="entry name" value="P-loop containing nucleotide triphosphate hydrolases"/>
    <property type="match status" value="1"/>
</dbReference>
<keyword evidence="8" id="KW-0645">Protease</keyword>
<reference evidence="8 10" key="3">
    <citation type="journal article" date="2016" name="Genome Announc.">
        <title>Draft Genome Sequence of a Biocontrol Rhizobacterium, Chryseobacterium kwangjuense Strain KJ1R5, Isolated from Pepper (Capsicum annuum).</title>
        <authorList>
            <person name="Jeong J.J."/>
            <person name="Park H."/>
            <person name="Park B.H."/>
            <person name="Mannaa M."/>
            <person name="Sang M.K."/>
            <person name="Choi I.G."/>
            <person name="Kim K.D."/>
        </authorList>
    </citation>
    <scope>NUCLEOTIDE SEQUENCE [LARGE SCALE GENOMIC DNA]</scope>
    <source>
        <strain evidence="8 10">KJ1R5</strain>
    </source>
</reference>
<dbReference type="PROSITE" id="PS00675">
    <property type="entry name" value="SIGMA54_INTERACT_1"/>
    <property type="match status" value="1"/>
</dbReference>
<dbReference type="AlphaFoldDB" id="A0A135WCV7"/>
<dbReference type="InterPro" id="IPR004487">
    <property type="entry name" value="Clp_protease_ATP-bd_su_ClpX"/>
</dbReference>
<dbReference type="Gene3D" id="6.20.220.10">
    <property type="entry name" value="ClpX chaperone, C4-type zinc finger domain"/>
    <property type="match status" value="1"/>
</dbReference>
<evidence type="ECO:0000256" key="5">
    <source>
        <dbReference type="ARBA" id="ARBA00023186"/>
    </source>
</evidence>
<dbReference type="InterPro" id="IPR027417">
    <property type="entry name" value="P-loop_NTPase"/>
</dbReference>
<evidence type="ECO:0000256" key="1">
    <source>
        <dbReference type="ARBA" id="ARBA00022723"/>
    </source>
</evidence>
<keyword evidence="2" id="KW-0547">Nucleotide-binding</keyword>
<dbReference type="Pfam" id="PF07724">
    <property type="entry name" value="AAA_2"/>
    <property type="match status" value="1"/>
</dbReference>
<evidence type="ECO:0000256" key="4">
    <source>
        <dbReference type="ARBA" id="ARBA00022840"/>
    </source>
</evidence>
<dbReference type="RefSeq" id="WP_062650617.1">
    <property type="nucleotide sequence ID" value="NZ_JBJXVJ010000005.1"/>
</dbReference>
<dbReference type="GO" id="GO:0046983">
    <property type="term" value="F:protein dimerization activity"/>
    <property type="evidence" value="ECO:0007669"/>
    <property type="project" value="UniProtKB-UniRule"/>
</dbReference>
<dbReference type="GO" id="GO:0051082">
    <property type="term" value="F:unfolded protein binding"/>
    <property type="evidence" value="ECO:0007669"/>
    <property type="project" value="UniProtKB-UniRule"/>
</dbReference>
<dbReference type="GO" id="GO:0051603">
    <property type="term" value="P:proteolysis involved in protein catabolic process"/>
    <property type="evidence" value="ECO:0007669"/>
    <property type="project" value="TreeGrafter"/>
</dbReference>
<dbReference type="InterPro" id="IPR059188">
    <property type="entry name" value="Znf_CLPX-like"/>
</dbReference>
<dbReference type="InterPro" id="IPR010603">
    <property type="entry name" value="Znf_CppX_C4"/>
</dbReference>
<feature type="binding site" evidence="6">
    <location>
        <position position="6"/>
    </location>
    <ligand>
        <name>Zn(2+)</name>
        <dbReference type="ChEBI" id="CHEBI:29105"/>
    </ligand>
</feature>
<dbReference type="GO" id="GO:0009376">
    <property type="term" value="C:HslUV protease complex"/>
    <property type="evidence" value="ECO:0007669"/>
    <property type="project" value="TreeGrafter"/>
</dbReference>
<dbReference type="Proteomes" id="UP000070513">
    <property type="component" value="Unassembled WGS sequence"/>
</dbReference>